<evidence type="ECO:0000256" key="2">
    <source>
        <dbReference type="ARBA" id="ARBA00023172"/>
    </source>
</evidence>
<dbReference type="SUPFAM" id="SSF53041">
    <property type="entry name" value="Resolvase-like"/>
    <property type="match status" value="1"/>
</dbReference>
<protein>
    <recommendedName>
        <fullName evidence="3">Resolvase/invertase-type recombinase catalytic domain-containing protein</fullName>
    </recommendedName>
</protein>
<feature type="domain" description="Resolvase/invertase-type recombinase catalytic" evidence="3">
    <location>
        <begin position="4"/>
        <end position="151"/>
    </location>
</feature>
<dbReference type="RefSeq" id="WP_345558179.1">
    <property type="nucleotide sequence ID" value="NZ_BAABIK010000026.1"/>
</dbReference>
<keyword evidence="5" id="KW-1185">Reference proteome</keyword>
<dbReference type="Gene3D" id="3.90.1750.20">
    <property type="entry name" value="Putative Large Serine Recombinase, Chain B, Domain 2"/>
    <property type="match status" value="1"/>
</dbReference>
<dbReference type="Gene3D" id="3.40.50.1390">
    <property type="entry name" value="Resolvase, N-terminal catalytic domain"/>
    <property type="match status" value="1"/>
</dbReference>
<dbReference type="InterPro" id="IPR011109">
    <property type="entry name" value="DNA_bind_recombinase_dom"/>
</dbReference>
<dbReference type="Pfam" id="PF00239">
    <property type="entry name" value="Resolvase"/>
    <property type="match status" value="1"/>
</dbReference>
<name>A0ABP9GT25_9ACTN</name>
<evidence type="ECO:0000313" key="4">
    <source>
        <dbReference type="EMBL" id="GAA4951916.1"/>
    </source>
</evidence>
<reference evidence="5" key="1">
    <citation type="journal article" date="2019" name="Int. J. Syst. Evol. Microbiol.">
        <title>The Global Catalogue of Microorganisms (GCM) 10K type strain sequencing project: providing services to taxonomists for standard genome sequencing and annotation.</title>
        <authorList>
            <consortium name="The Broad Institute Genomics Platform"/>
            <consortium name="The Broad Institute Genome Sequencing Center for Infectious Disease"/>
            <person name="Wu L."/>
            <person name="Ma J."/>
        </authorList>
    </citation>
    <scope>NUCLEOTIDE SEQUENCE [LARGE SCALE GENOMIC DNA]</scope>
    <source>
        <strain evidence="5">JCM 18123</strain>
    </source>
</reference>
<accession>A0ABP9GT25</accession>
<dbReference type="InterPro" id="IPR006119">
    <property type="entry name" value="Resolv_N"/>
</dbReference>
<evidence type="ECO:0000256" key="1">
    <source>
        <dbReference type="ARBA" id="ARBA00023125"/>
    </source>
</evidence>
<keyword evidence="2" id="KW-0233">DNA recombination</keyword>
<proteinExistence type="predicted"/>
<dbReference type="CDD" id="cd00338">
    <property type="entry name" value="Ser_Recombinase"/>
    <property type="match status" value="1"/>
</dbReference>
<organism evidence="4 5">
    <name type="scientific">Streptomonospora halophila</name>
    <dbReference type="NCBI Taxonomy" id="427369"/>
    <lineage>
        <taxon>Bacteria</taxon>
        <taxon>Bacillati</taxon>
        <taxon>Actinomycetota</taxon>
        <taxon>Actinomycetes</taxon>
        <taxon>Streptosporangiales</taxon>
        <taxon>Nocardiopsidaceae</taxon>
        <taxon>Streptomonospora</taxon>
    </lineage>
</organism>
<dbReference type="InterPro" id="IPR050639">
    <property type="entry name" value="SSR_resolvase"/>
</dbReference>
<gene>
    <name evidence="4" type="ORF">GCM10023224_40720</name>
</gene>
<dbReference type="PANTHER" id="PTHR30461">
    <property type="entry name" value="DNA-INVERTASE FROM LAMBDOID PROPHAGE"/>
    <property type="match status" value="1"/>
</dbReference>
<dbReference type="InterPro" id="IPR025827">
    <property type="entry name" value="Zn_ribbon_recom_dom"/>
</dbReference>
<dbReference type="Pfam" id="PF13408">
    <property type="entry name" value="Zn_ribbon_recom"/>
    <property type="match status" value="1"/>
</dbReference>
<evidence type="ECO:0000259" key="3">
    <source>
        <dbReference type="SMART" id="SM00857"/>
    </source>
</evidence>
<dbReference type="InterPro" id="IPR036162">
    <property type="entry name" value="Resolvase-like_N_sf"/>
</dbReference>
<dbReference type="SMART" id="SM00857">
    <property type="entry name" value="Resolvase"/>
    <property type="match status" value="1"/>
</dbReference>
<dbReference type="Proteomes" id="UP001499993">
    <property type="component" value="Unassembled WGS sequence"/>
</dbReference>
<evidence type="ECO:0000313" key="5">
    <source>
        <dbReference type="Proteomes" id="UP001499993"/>
    </source>
</evidence>
<dbReference type="PANTHER" id="PTHR30461:SF2">
    <property type="entry name" value="SERINE RECOMBINASE PINE-RELATED"/>
    <property type="match status" value="1"/>
</dbReference>
<dbReference type="Pfam" id="PF07508">
    <property type="entry name" value="Recombinase"/>
    <property type="match status" value="1"/>
</dbReference>
<keyword evidence="1" id="KW-0238">DNA-binding</keyword>
<comment type="caution">
    <text evidence="4">The sequence shown here is derived from an EMBL/GenBank/DDBJ whole genome shotgun (WGS) entry which is preliminary data.</text>
</comment>
<sequence length="500" mass="54394">MAEIDLYARKSKILAQGDRLREVSTDEQLRQGRKWAADHGFTVRREHVELGSAYGDRERPQFQAAVRGLLAGEVPALWCFMYDRFSRKGVEDLIQVLGKARVVFAWDDLDTMRERDRGQLINEAERARDYSRRLSARVSGIKGAQRDAGEWLGGSAPWGLAVDRRTRKLAPDVTPAGGTCFRTRGEMARLMLAWLTAGVSARQIARDLNGMRVPGPRGQYWYPATILQMLRSPAYAGLQVAGGDRKGVTVPFRNAQGHTVSVGEGVATVAEQAAALAAVARASVSSGRRPGGRARHLLTDLLTCAGCTGPMACVGSAYACLAKKQGKHCPAPARVGKDVIEDAITEAWRYVLSACEPDDDLAAVVAERWAALTQPEETAEHQAAKAAVAAAETVRARLQKAFTAGAYENAEDLFADEMKAATAALRDAQEALSATGQPRADVSFIDDEELIAETWNASALSTRRDLLRLAIDRVTVRQAEYRGQRFDFGARVAITWAAPA</sequence>
<dbReference type="EMBL" id="BAABIK010000026">
    <property type="protein sequence ID" value="GAA4951916.1"/>
    <property type="molecule type" value="Genomic_DNA"/>
</dbReference>
<dbReference type="InterPro" id="IPR038109">
    <property type="entry name" value="DNA_bind_recomb_sf"/>
</dbReference>